<evidence type="ECO:0000256" key="7">
    <source>
        <dbReference type="ARBA" id="ARBA00022840"/>
    </source>
</evidence>
<evidence type="ECO:0000256" key="2">
    <source>
        <dbReference type="ARBA" id="ARBA00006005"/>
    </source>
</evidence>
<dbReference type="SUPFAM" id="SSF52540">
    <property type="entry name" value="P-loop containing nucleoside triphosphate hydrolases"/>
    <property type="match status" value="1"/>
</dbReference>
<keyword evidence="5" id="KW-0547">Nucleotide-binding</keyword>
<comment type="caution">
    <text evidence="14">The sequence shown here is derived from an EMBL/GenBank/DDBJ whole genome shotgun (WGS) entry which is preliminary data.</text>
</comment>
<dbReference type="GeneID" id="70223622"/>
<dbReference type="InterPro" id="IPR027417">
    <property type="entry name" value="P-loop_NTPase"/>
</dbReference>
<evidence type="ECO:0000256" key="5">
    <source>
        <dbReference type="ARBA" id="ARBA00022741"/>
    </source>
</evidence>
<dbReference type="Gene3D" id="3.40.50.300">
    <property type="entry name" value="P-loop containing nucleotide triphosphate hydrolases"/>
    <property type="match status" value="1"/>
</dbReference>
<keyword evidence="7" id="KW-0067">ATP-binding</keyword>
<dbReference type="GO" id="GO:0000796">
    <property type="term" value="C:condensin complex"/>
    <property type="evidence" value="ECO:0007669"/>
    <property type="project" value="TreeGrafter"/>
</dbReference>
<name>A0A9P9K294_FUSRE</name>
<evidence type="ECO:0000256" key="3">
    <source>
        <dbReference type="ARBA" id="ARBA00018693"/>
    </source>
</evidence>
<evidence type="ECO:0000256" key="4">
    <source>
        <dbReference type="ARBA" id="ARBA00022618"/>
    </source>
</evidence>
<organism evidence="14 15">
    <name type="scientific">Fusarium redolens</name>
    <dbReference type="NCBI Taxonomy" id="48865"/>
    <lineage>
        <taxon>Eukaryota</taxon>
        <taxon>Fungi</taxon>
        <taxon>Dikarya</taxon>
        <taxon>Ascomycota</taxon>
        <taxon>Pezizomycotina</taxon>
        <taxon>Sordariomycetes</taxon>
        <taxon>Hypocreomycetidae</taxon>
        <taxon>Hypocreales</taxon>
        <taxon>Nectriaceae</taxon>
        <taxon>Fusarium</taxon>
        <taxon>Fusarium redolens species complex</taxon>
    </lineage>
</organism>
<keyword evidence="14" id="KW-0378">Hydrolase</keyword>
<keyword evidence="8 12" id="KW-0175">Coiled coil</keyword>
<keyword evidence="6" id="KW-0498">Mitosis</keyword>
<dbReference type="GO" id="GO:0007076">
    <property type="term" value="P:mitotic chromosome condensation"/>
    <property type="evidence" value="ECO:0007669"/>
    <property type="project" value="UniProtKB-ARBA"/>
</dbReference>
<keyword evidence="9" id="KW-0226">DNA condensation</keyword>
<evidence type="ECO:0000256" key="12">
    <source>
        <dbReference type="SAM" id="Coils"/>
    </source>
</evidence>
<proteinExistence type="inferred from homology"/>
<comment type="subcellular location">
    <subcellularLocation>
        <location evidence="1">Nucleus</location>
    </subcellularLocation>
</comment>
<evidence type="ECO:0000259" key="13">
    <source>
        <dbReference type="Pfam" id="PF02463"/>
    </source>
</evidence>
<evidence type="ECO:0000256" key="1">
    <source>
        <dbReference type="ARBA" id="ARBA00004123"/>
    </source>
</evidence>
<dbReference type="Proteomes" id="UP000720189">
    <property type="component" value="Unassembled WGS sequence"/>
</dbReference>
<dbReference type="InterPro" id="IPR003395">
    <property type="entry name" value="RecF/RecN/SMC_N"/>
</dbReference>
<keyword evidence="11" id="KW-0131">Cell cycle</keyword>
<evidence type="ECO:0000256" key="9">
    <source>
        <dbReference type="ARBA" id="ARBA00023067"/>
    </source>
</evidence>
<dbReference type="EMBL" id="JAGMUX010000015">
    <property type="protein sequence ID" value="KAH7237689.1"/>
    <property type="molecule type" value="Genomic_DNA"/>
</dbReference>
<evidence type="ECO:0000313" key="15">
    <source>
        <dbReference type="Proteomes" id="UP000720189"/>
    </source>
</evidence>
<dbReference type="GO" id="GO:0005524">
    <property type="term" value="F:ATP binding"/>
    <property type="evidence" value="ECO:0007669"/>
    <property type="project" value="UniProtKB-KW"/>
</dbReference>
<reference evidence="14" key="1">
    <citation type="journal article" date="2021" name="Nat. Commun.">
        <title>Genetic determinants of endophytism in the Arabidopsis root mycobiome.</title>
        <authorList>
            <person name="Mesny F."/>
            <person name="Miyauchi S."/>
            <person name="Thiergart T."/>
            <person name="Pickel B."/>
            <person name="Atanasova L."/>
            <person name="Karlsson M."/>
            <person name="Huettel B."/>
            <person name="Barry K.W."/>
            <person name="Haridas S."/>
            <person name="Chen C."/>
            <person name="Bauer D."/>
            <person name="Andreopoulos W."/>
            <person name="Pangilinan J."/>
            <person name="LaButti K."/>
            <person name="Riley R."/>
            <person name="Lipzen A."/>
            <person name="Clum A."/>
            <person name="Drula E."/>
            <person name="Henrissat B."/>
            <person name="Kohler A."/>
            <person name="Grigoriev I.V."/>
            <person name="Martin F.M."/>
            <person name="Hacquard S."/>
        </authorList>
    </citation>
    <scope>NUCLEOTIDE SEQUENCE</scope>
    <source>
        <strain evidence="14">MPI-CAGE-AT-0023</strain>
    </source>
</reference>
<dbReference type="PANTHER" id="PTHR18937:SF172">
    <property type="entry name" value="STRUCTURAL MAINTENANCE OF CHROMOSOMES PROTEIN"/>
    <property type="match status" value="1"/>
</dbReference>
<evidence type="ECO:0000256" key="10">
    <source>
        <dbReference type="ARBA" id="ARBA00023242"/>
    </source>
</evidence>
<dbReference type="GO" id="GO:0005634">
    <property type="term" value="C:nucleus"/>
    <property type="evidence" value="ECO:0007669"/>
    <property type="project" value="UniProtKB-SubCell"/>
</dbReference>
<evidence type="ECO:0000256" key="6">
    <source>
        <dbReference type="ARBA" id="ARBA00022776"/>
    </source>
</evidence>
<dbReference type="GO" id="GO:0051301">
    <property type="term" value="P:cell division"/>
    <property type="evidence" value="ECO:0007669"/>
    <property type="project" value="UniProtKB-KW"/>
</dbReference>
<dbReference type="GO" id="GO:0016787">
    <property type="term" value="F:hydrolase activity"/>
    <property type="evidence" value="ECO:0007669"/>
    <property type="project" value="UniProtKB-KW"/>
</dbReference>
<dbReference type="RefSeq" id="XP_046045548.1">
    <property type="nucleotide sequence ID" value="XM_046193668.1"/>
</dbReference>
<keyword evidence="10" id="KW-0539">Nucleus</keyword>
<evidence type="ECO:0000256" key="8">
    <source>
        <dbReference type="ARBA" id="ARBA00023054"/>
    </source>
</evidence>
<accession>A0A9P9K294</accession>
<evidence type="ECO:0000313" key="14">
    <source>
        <dbReference type="EMBL" id="KAH7237689.1"/>
    </source>
</evidence>
<dbReference type="Pfam" id="PF02463">
    <property type="entry name" value="SMC_N"/>
    <property type="match status" value="1"/>
</dbReference>
<comment type="similarity">
    <text evidence="2">Belongs to the SMC family. SMC4 subfamily.</text>
</comment>
<evidence type="ECO:0000256" key="11">
    <source>
        <dbReference type="ARBA" id="ARBA00023306"/>
    </source>
</evidence>
<sequence length="238" mass="27056">MNERTLKGEIAALEEKTQNVNVDLGVLAEYRRRVEEHAARASDLQTAIEQRDSAKKRCDDLRRLRLEGFMEGFSAISLRLKEMYQMITMGGNAELELVDSLDPFSEGILFSVMPPKKSWKNISNLSGGEKTLSSLALVFALHHYKPTPLYVMDEIDAALDFRNVSIVANYIKERTKNAQFIVISLRNNMFELAARLVGVYKVNHMTKSVTIENRDYIARPQSQQRTQVGGNTTILPFR</sequence>
<dbReference type="FunFam" id="3.40.50.300:FF:000481">
    <property type="entry name" value="Structural maintenance of chromosomes 4"/>
    <property type="match status" value="1"/>
</dbReference>
<keyword evidence="4" id="KW-0132">Cell division</keyword>
<feature type="coiled-coil region" evidence="12">
    <location>
        <begin position="27"/>
        <end position="64"/>
    </location>
</feature>
<gene>
    <name evidence="14" type="ORF">BKA55DRAFT_578124</name>
</gene>
<feature type="domain" description="RecF/RecN/SMC N-terminal" evidence="13">
    <location>
        <begin position="34"/>
        <end position="206"/>
    </location>
</feature>
<keyword evidence="15" id="KW-1185">Reference proteome</keyword>
<protein>
    <recommendedName>
        <fullName evidence="3">Structural maintenance of chromosomes protein 4</fullName>
    </recommendedName>
</protein>
<dbReference type="OrthoDB" id="5575062at2759"/>
<dbReference type="AlphaFoldDB" id="A0A9P9K294"/>
<dbReference type="PANTHER" id="PTHR18937">
    <property type="entry name" value="STRUCTURAL MAINTENANCE OF CHROMOSOMES SMC FAMILY MEMBER"/>
    <property type="match status" value="1"/>
</dbReference>